<dbReference type="GO" id="GO:0044550">
    <property type="term" value="P:secondary metabolite biosynthetic process"/>
    <property type="evidence" value="ECO:0007669"/>
    <property type="project" value="UniProtKB-ARBA"/>
</dbReference>
<gene>
    <name evidence="6" type="ORF">KDA_30960</name>
</gene>
<dbReference type="InterPro" id="IPR001242">
    <property type="entry name" value="Condensation_dom"/>
</dbReference>
<feature type="compositionally biased region" description="Basic residues" evidence="4">
    <location>
        <begin position="2206"/>
        <end position="2220"/>
    </location>
</feature>
<dbReference type="GO" id="GO:0043041">
    <property type="term" value="P:amino acid activation for nonribosomal peptide biosynthetic process"/>
    <property type="evidence" value="ECO:0007669"/>
    <property type="project" value="TreeGrafter"/>
</dbReference>
<dbReference type="CDD" id="cd05930">
    <property type="entry name" value="A_NRPS"/>
    <property type="match status" value="2"/>
</dbReference>
<keyword evidence="3" id="KW-0597">Phosphoprotein</keyword>
<protein>
    <recommendedName>
        <fullName evidence="5">Carrier domain-containing protein</fullName>
    </recommendedName>
</protein>
<dbReference type="PROSITE" id="PS50075">
    <property type="entry name" value="CARRIER"/>
    <property type="match status" value="2"/>
</dbReference>
<dbReference type="FunFam" id="3.40.50.12780:FF:000012">
    <property type="entry name" value="Non-ribosomal peptide synthetase"/>
    <property type="match status" value="1"/>
</dbReference>
<dbReference type="GO" id="GO:0005737">
    <property type="term" value="C:cytoplasm"/>
    <property type="evidence" value="ECO:0007669"/>
    <property type="project" value="TreeGrafter"/>
</dbReference>
<dbReference type="Gene3D" id="3.40.50.12780">
    <property type="entry name" value="N-terminal domain of ligase-like"/>
    <property type="match status" value="1"/>
</dbReference>
<dbReference type="FunFam" id="3.30.300.30:FF:000010">
    <property type="entry name" value="Enterobactin synthetase component F"/>
    <property type="match status" value="2"/>
</dbReference>
<evidence type="ECO:0000256" key="2">
    <source>
        <dbReference type="ARBA" id="ARBA00022450"/>
    </source>
</evidence>
<dbReference type="FunFam" id="2.30.38.10:FF:000001">
    <property type="entry name" value="Non-ribosomal peptide synthetase PvdI"/>
    <property type="match status" value="1"/>
</dbReference>
<dbReference type="PANTHER" id="PTHR45527">
    <property type="entry name" value="NONRIBOSOMAL PEPTIDE SYNTHETASE"/>
    <property type="match status" value="1"/>
</dbReference>
<dbReference type="GO" id="GO:0008610">
    <property type="term" value="P:lipid biosynthetic process"/>
    <property type="evidence" value="ECO:0007669"/>
    <property type="project" value="UniProtKB-ARBA"/>
</dbReference>
<keyword evidence="2" id="KW-0596">Phosphopantetheine</keyword>
<dbReference type="InterPro" id="IPR025110">
    <property type="entry name" value="AMP-bd_C"/>
</dbReference>
<dbReference type="Gene3D" id="3.40.50.980">
    <property type="match status" value="2"/>
</dbReference>
<dbReference type="InterPro" id="IPR042099">
    <property type="entry name" value="ANL_N_sf"/>
</dbReference>
<evidence type="ECO:0000259" key="5">
    <source>
        <dbReference type="PROSITE" id="PS50075"/>
    </source>
</evidence>
<comment type="caution">
    <text evidence="6">The sequence shown here is derived from an EMBL/GenBank/DDBJ whole genome shotgun (WGS) entry which is preliminary data.</text>
</comment>
<sequence length="2220" mass="248855">MNKTISANTHKKELLALLLAEKGIRRAQDPPLQQARRGNTIPLSFAQERLWFLDQLDPGNSVNNIPSAWRLYGHLESTVLERCIATIIQRHESLRTVFVDHLGEPAQVIIPASDFTLSTLVVTAQDTDEQEEQLQSLLKAEAQHSFDLASGPLVRATLVHLAAEEHVLLLTIHHIVSDGWSIDIFTRELSLLYHDTLAEMHTASLPELAMQYADYALWQRNWLQGAVLEKQLHYWKQHLAGVPPLLELPTDRPRPAVQTHRGAYLPFQIEAHLAQEIKELSRRENVTLFMTLLAAFQILLARYSGQEDIVVGTPVAGRNRSEIEHLIGFFLNNLALRCTIASDASFLATLQQVRRITLDAFAHQDVPFEQVLQEIGVERTSSHTPLFQVFFNMQNFDSSELSLQGLRAEKIPPSDVESKFDLTFYIEEHQQTIQVNLLYNPDLFDQERMVQMLEQYHLLLEQIVKHPDAPVMRYSLVTETARKYLPDATQVLDDSWYGAVFAPLELYAQHEPQREAMHDEFGSWNYQQLNERSNQIAHYLIEHGVRKGDVVAIYGHRSAALVCALIGVLKAGAAFCILDPAYPGGRLQDYLDALSPCGWIQISEAGPLAHELRDAIAAELQHCTLEFAATDGPAEYAALKGYATDNPQVSIGPDDLAVIAFTSGSTGKPKGVLGRHGPLSHFQSWQQKTYGFAARDRYSLLSGLSHDPLQREIFTPLWFGAMICIPTAEERSFPDKLSAWMRREEISIAHLTPAMLQLLASKAAPVASQGTMPALRAIFITGDMVTLQDVQSIQRVAPRAICVNSYGSTETQRAVANFRIPSLDARDEVLLTGKRTGSLTKATIPVGRGIQDVQLLLLTAEAGLAGVGEVAEICVRSPHLSSGYLHDEAFTRQRFIGNPLTGSASDRLYRTGDLGRYLPDGNVEVLGRMDRQVKIRGFRIELGEIDVALRQHQAVADCLIIMREDAPGDKRLVAYVVWQAGEKTTTRDLHRYLKHTLPDYMLPSAFIEVEAIPVTPNGKIDRKALPVPDLKSTAQDVQPDMPLTAVQERLIAIWTQVLGRPVVHSEDDFFELGGHSLLAIQAISRVRDVFQIELPLRCLFDAPTIAGLAEHIEAALATTSDVQALPIERVAPDRPHPLSFAQQRLWFLDQLMPGDPAYNMHVGLHLLGSLDRNALERSLNEIVHRHDALRTTFAPDGSQQFIAAPAYIALPCVDLQARLTDMDDESRQAIIAQVVTEEARRSFDLSAGPLFRSLLLHVGSEEHILLFIIHHIVADGWSINILMKELMNNYRAFYQGEAPSLPALPVQYADYALWQRNWLQGAVVEKQLSYWTQHLAGAPPQLELPTDHPRPAIQTHRGAYLPFNVDDRLAQGIKELSRRENATVFMLLLAAFQVLLARYSGQEDIVVGTPVAGRNRSEIENLIGLFVNTLAIRAQLPGERSFREALRHVREQCLSAYFHQDLPFEQLVEKIQPERILGVNPLFQVMFVMQDTQLEDLALPDLVVKALNAERGTARFDLLLSFAETPSGIDGYFEYNTDLFESASIERMKNCLFNLLEAVVVDAEQPLADISLLAEYERQKILVEWNDTSTACPALDSLITMFELQVEETPQSTAIIYEEHQQTYRELDQRANQLARLLQARGVTVETRVGLYLERSLAMPAAIFGILKAGGAYVPFDPSYPEERIAYMLQDADITIMIAQHASIERLAKLAPDCQFICLDCEEAELERLAGERVIVPIDPENLAYVLYTSGSTGVPKGTMITHGGLMNYLSWSRQRYAVSAGTGAPVHSSLAFDLTVTSLFLPLLAGRRVHLLPSERSVEALSEAFVAQDAFSLIKITPSHLDLLRQHADTRQQMEGTKLFVIGGEQLFGEKLAFWREHAPNTGFINEYGPTETVVGCCVYEIPAGPLEVGPVPIGRPIANTQLYVLGRDLQPVPVGVFGELYIAGAGLARGYLHKAELTAERFIPHPFSTQPGARLYKTGDLVRYRSNGVLEFLGRNDQQIKVRGFRIELGEIEHALRQHPAVRDVVVMMREDRQDDKRLVAYVIVHQDLAADMHEIRHFLEQRLPVYMVPAYLLPIEKFPLTSNGKIEYRQLPAPKAHLQDRKVEYTQSYTTIEKFLVACWQDILQATEVGLHSNFFDLGGHSLLLTQVHQRLKQSMNVELALVDLFQNPTIHTLAECIAQKQRAKSANQQEDTRTEQLAAGKNRSRQRLTQRRQGNK</sequence>
<dbReference type="PANTHER" id="PTHR45527:SF1">
    <property type="entry name" value="FATTY ACID SYNTHASE"/>
    <property type="match status" value="1"/>
</dbReference>
<dbReference type="RefSeq" id="WP_161982160.1">
    <property type="nucleotide sequence ID" value="NZ_BIFT01000001.1"/>
</dbReference>
<dbReference type="NCBIfam" id="TIGR01733">
    <property type="entry name" value="AA-adenyl-dom"/>
    <property type="match status" value="2"/>
</dbReference>
<dbReference type="InterPro" id="IPR020845">
    <property type="entry name" value="AMP-binding_CS"/>
</dbReference>
<dbReference type="InterPro" id="IPR023213">
    <property type="entry name" value="CAT-like_dom_sf"/>
</dbReference>
<dbReference type="Gene3D" id="2.30.38.10">
    <property type="entry name" value="Luciferase, Domain 3"/>
    <property type="match status" value="1"/>
</dbReference>
<organism evidence="6 7">
    <name type="scientific">Dictyobacter alpinus</name>
    <dbReference type="NCBI Taxonomy" id="2014873"/>
    <lineage>
        <taxon>Bacteria</taxon>
        <taxon>Bacillati</taxon>
        <taxon>Chloroflexota</taxon>
        <taxon>Ktedonobacteria</taxon>
        <taxon>Ktedonobacterales</taxon>
        <taxon>Dictyobacteraceae</taxon>
        <taxon>Dictyobacter</taxon>
    </lineage>
</organism>
<dbReference type="InterPro" id="IPR045851">
    <property type="entry name" value="AMP-bd_C_sf"/>
</dbReference>
<dbReference type="GO" id="GO:0003824">
    <property type="term" value="F:catalytic activity"/>
    <property type="evidence" value="ECO:0007669"/>
    <property type="project" value="InterPro"/>
</dbReference>
<dbReference type="SMART" id="SM00823">
    <property type="entry name" value="PKS_PP"/>
    <property type="match status" value="2"/>
</dbReference>
<evidence type="ECO:0000313" key="7">
    <source>
        <dbReference type="Proteomes" id="UP000287171"/>
    </source>
</evidence>
<feature type="region of interest" description="Disordered" evidence="4">
    <location>
        <begin position="2187"/>
        <end position="2220"/>
    </location>
</feature>
<dbReference type="Pfam" id="PF13193">
    <property type="entry name" value="AMP-binding_C"/>
    <property type="match status" value="2"/>
</dbReference>
<dbReference type="Pfam" id="PF00501">
    <property type="entry name" value="AMP-binding"/>
    <property type="match status" value="2"/>
</dbReference>
<evidence type="ECO:0000256" key="3">
    <source>
        <dbReference type="ARBA" id="ARBA00022553"/>
    </source>
</evidence>
<dbReference type="InterPro" id="IPR036736">
    <property type="entry name" value="ACP-like_sf"/>
</dbReference>
<name>A0A402B8H8_9CHLR</name>
<dbReference type="Gene3D" id="3.30.559.10">
    <property type="entry name" value="Chloramphenicol acetyltransferase-like domain"/>
    <property type="match status" value="2"/>
</dbReference>
<comment type="cofactor">
    <cofactor evidence="1">
        <name>pantetheine 4'-phosphate</name>
        <dbReference type="ChEBI" id="CHEBI:47942"/>
    </cofactor>
</comment>
<dbReference type="InterPro" id="IPR009081">
    <property type="entry name" value="PP-bd_ACP"/>
</dbReference>
<dbReference type="FunFam" id="1.10.1200.10:FF:000016">
    <property type="entry name" value="Non-ribosomal peptide synthase"/>
    <property type="match status" value="1"/>
</dbReference>
<dbReference type="Gene3D" id="1.10.1200.10">
    <property type="entry name" value="ACP-like"/>
    <property type="match status" value="2"/>
</dbReference>
<evidence type="ECO:0000256" key="1">
    <source>
        <dbReference type="ARBA" id="ARBA00001957"/>
    </source>
</evidence>
<proteinExistence type="predicted"/>
<dbReference type="Gene3D" id="3.30.300.30">
    <property type="match status" value="2"/>
</dbReference>
<dbReference type="SUPFAM" id="SSF47336">
    <property type="entry name" value="ACP-like"/>
    <property type="match status" value="2"/>
</dbReference>
<dbReference type="FunFam" id="3.40.50.980:FF:000001">
    <property type="entry name" value="Non-ribosomal peptide synthetase"/>
    <property type="match status" value="1"/>
</dbReference>
<evidence type="ECO:0000256" key="4">
    <source>
        <dbReference type="SAM" id="MobiDB-lite"/>
    </source>
</evidence>
<dbReference type="Pfam" id="PF00668">
    <property type="entry name" value="Condensation"/>
    <property type="match status" value="2"/>
</dbReference>
<keyword evidence="7" id="KW-1185">Reference proteome</keyword>
<dbReference type="InterPro" id="IPR010071">
    <property type="entry name" value="AA_adenyl_dom"/>
</dbReference>
<dbReference type="InterPro" id="IPR000873">
    <property type="entry name" value="AMP-dep_synth/lig_dom"/>
</dbReference>
<dbReference type="FunFam" id="3.30.559.10:FF:000012">
    <property type="entry name" value="Non-ribosomal peptide synthetase"/>
    <property type="match status" value="2"/>
</dbReference>
<feature type="domain" description="Carrier" evidence="5">
    <location>
        <begin position="1041"/>
        <end position="1116"/>
    </location>
</feature>
<dbReference type="GO" id="GO:0031177">
    <property type="term" value="F:phosphopantetheine binding"/>
    <property type="evidence" value="ECO:0007669"/>
    <property type="project" value="InterPro"/>
</dbReference>
<evidence type="ECO:0000313" key="6">
    <source>
        <dbReference type="EMBL" id="GCE27612.1"/>
    </source>
</evidence>
<dbReference type="InterPro" id="IPR020806">
    <property type="entry name" value="PKS_PP-bd"/>
</dbReference>
<dbReference type="InterPro" id="IPR006162">
    <property type="entry name" value="Ppantetheine_attach_site"/>
</dbReference>
<feature type="domain" description="Carrier" evidence="5">
    <location>
        <begin position="2110"/>
        <end position="2185"/>
    </location>
</feature>
<accession>A0A402B8H8</accession>
<dbReference type="Pfam" id="PF00550">
    <property type="entry name" value="PP-binding"/>
    <property type="match status" value="2"/>
</dbReference>
<dbReference type="CDD" id="cd19531">
    <property type="entry name" value="LCL_NRPS-like"/>
    <property type="match status" value="2"/>
</dbReference>
<dbReference type="GO" id="GO:0072330">
    <property type="term" value="P:monocarboxylic acid biosynthetic process"/>
    <property type="evidence" value="ECO:0007669"/>
    <property type="project" value="UniProtKB-ARBA"/>
</dbReference>
<dbReference type="NCBIfam" id="NF003417">
    <property type="entry name" value="PRK04813.1"/>
    <property type="match status" value="2"/>
</dbReference>
<dbReference type="Gene3D" id="3.30.559.30">
    <property type="entry name" value="Nonribosomal peptide synthetase, condensation domain"/>
    <property type="match status" value="2"/>
</dbReference>
<reference evidence="7" key="1">
    <citation type="submission" date="2018-12" db="EMBL/GenBank/DDBJ databases">
        <title>Tengunoibacter tsumagoiensis gen. nov., sp. nov., Dictyobacter kobayashii sp. nov., D. alpinus sp. nov., and D. joshuensis sp. nov. and description of Dictyobacteraceae fam. nov. within the order Ktedonobacterales isolated from Tengu-no-mugimeshi.</title>
        <authorList>
            <person name="Wang C.M."/>
            <person name="Zheng Y."/>
            <person name="Sakai Y."/>
            <person name="Toyoda A."/>
            <person name="Minakuchi Y."/>
            <person name="Abe K."/>
            <person name="Yokota A."/>
            <person name="Yabe S."/>
        </authorList>
    </citation>
    <scope>NUCLEOTIDE SEQUENCE [LARGE SCALE GENOMIC DNA]</scope>
    <source>
        <strain evidence="7">Uno16</strain>
    </source>
</reference>
<dbReference type="PROSITE" id="PS00012">
    <property type="entry name" value="PHOSPHOPANTETHEINE"/>
    <property type="match status" value="1"/>
</dbReference>
<dbReference type="PROSITE" id="PS00455">
    <property type="entry name" value="AMP_BINDING"/>
    <property type="match status" value="2"/>
</dbReference>
<dbReference type="SUPFAM" id="SSF52777">
    <property type="entry name" value="CoA-dependent acyltransferases"/>
    <property type="match status" value="4"/>
</dbReference>
<dbReference type="Proteomes" id="UP000287171">
    <property type="component" value="Unassembled WGS sequence"/>
</dbReference>
<dbReference type="EMBL" id="BIFT01000001">
    <property type="protein sequence ID" value="GCE27612.1"/>
    <property type="molecule type" value="Genomic_DNA"/>
</dbReference>
<dbReference type="SUPFAM" id="SSF56801">
    <property type="entry name" value="Acetyl-CoA synthetase-like"/>
    <property type="match status" value="2"/>
</dbReference>